<dbReference type="GO" id="GO:0006457">
    <property type="term" value="P:protein folding"/>
    <property type="evidence" value="ECO:0007669"/>
    <property type="project" value="InterPro"/>
</dbReference>
<evidence type="ECO:0000256" key="11">
    <source>
        <dbReference type="RuleBase" id="RU362126"/>
    </source>
</evidence>
<keyword evidence="4" id="KW-0732">Signal</keyword>
<dbReference type="GO" id="GO:0005789">
    <property type="term" value="C:endoplasmic reticulum membrane"/>
    <property type="evidence" value="ECO:0007669"/>
    <property type="project" value="TreeGrafter"/>
</dbReference>
<keyword evidence="9" id="KW-0106">Calcium</keyword>
<dbReference type="Pfam" id="PF00262">
    <property type="entry name" value="Calreticulin"/>
    <property type="match status" value="1"/>
</dbReference>
<keyword evidence="8" id="KW-0862">Zinc</keyword>
<organism evidence="13 14">
    <name type="scientific">Capsicum baccatum</name>
    <name type="common">Peruvian pepper</name>
    <dbReference type="NCBI Taxonomy" id="33114"/>
    <lineage>
        <taxon>Eukaryota</taxon>
        <taxon>Viridiplantae</taxon>
        <taxon>Streptophyta</taxon>
        <taxon>Embryophyta</taxon>
        <taxon>Tracheophyta</taxon>
        <taxon>Spermatophyta</taxon>
        <taxon>Magnoliopsida</taxon>
        <taxon>eudicotyledons</taxon>
        <taxon>Gunneridae</taxon>
        <taxon>Pentapetalae</taxon>
        <taxon>asterids</taxon>
        <taxon>lamiids</taxon>
        <taxon>Solanales</taxon>
        <taxon>Solanaceae</taxon>
        <taxon>Solanoideae</taxon>
        <taxon>Capsiceae</taxon>
        <taxon>Capsicum</taxon>
    </lineage>
</organism>
<comment type="caution">
    <text evidence="13">The sequence shown here is derived from an EMBL/GenBank/DDBJ whole genome shotgun (WGS) entry which is preliminary data.</text>
</comment>
<reference evidence="14" key="2">
    <citation type="journal article" date="2017" name="J. Anim. Genet.">
        <title>Multiple reference genome sequences of hot pepper reveal the massive evolution of plant disease resistance genes by retroduplication.</title>
        <authorList>
            <person name="Kim S."/>
            <person name="Park J."/>
            <person name="Yeom S.-I."/>
            <person name="Kim Y.-M."/>
            <person name="Seo E."/>
            <person name="Kim K.-T."/>
            <person name="Kim M.-S."/>
            <person name="Lee J.M."/>
            <person name="Cheong K."/>
            <person name="Shin H.-S."/>
            <person name="Kim S.-B."/>
            <person name="Han K."/>
            <person name="Lee J."/>
            <person name="Park M."/>
            <person name="Lee H.-A."/>
            <person name="Lee H.-Y."/>
            <person name="Lee Y."/>
            <person name="Oh S."/>
            <person name="Lee J.H."/>
            <person name="Choi E."/>
            <person name="Choi E."/>
            <person name="Lee S.E."/>
            <person name="Jeon J."/>
            <person name="Kim H."/>
            <person name="Choi G."/>
            <person name="Song H."/>
            <person name="Lee J."/>
            <person name="Lee S.-C."/>
            <person name="Kwon J.-K."/>
            <person name="Lee H.-Y."/>
            <person name="Koo N."/>
            <person name="Hong Y."/>
            <person name="Kim R.W."/>
            <person name="Kang W.-H."/>
            <person name="Huh J.H."/>
            <person name="Kang B.-C."/>
            <person name="Yang T.-J."/>
            <person name="Lee Y.-H."/>
            <person name="Bennetzen J.L."/>
            <person name="Choi D."/>
        </authorList>
    </citation>
    <scope>NUCLEOTIDE SEQUENCE [LARGE SCALE GENOMIC DNA]</scope>
    <source>
        <strain evidence="14">cv. PBC81</strain>
    </source>
</reference>
<proteinExistence type="inferred from homology"/>
<keyword evidence="6" id="KW-0677">Repeat</keyword>
<evidence type="ECO:0000256" key="8">
    <source>
        <dbReference type="ARBA" id="ARBA00022833"/>
    </source>
</evidence>
<evidence type="ECO:0000256" key="7">
    <source>
        <dbReference type="ARBA" id="ARBA00022824"/>
    </source>
</evidence>
<name>A0A2G2WVI6_CAPBA</name>
<feature type="region of interest" description="Disordered" evidence="12">
    <location>
        <begin position="54"/>
        <end position="79"/>
    </location>
</feature>
<keyword evidence="14" id="KW-1185">Reference proteome</keyword>
<keyword evidence="10 11" id="KW-0143">Chaperone</keyword>
<accession>A0A2G2WVI6</accession>
<gene>
    <name evidence="13" type="ORF">CQW23_13397</name>
</gene>
<dbReference type="InterPro" id="IPR001580">
    <property type="entry name" value="Calret/calnex"/>
</dbReference>
<keyword evidence="7 11" id="KW-0256">Endoplasmic reticulum</keyword>
<sequence>MFMPIKPLSRVRCRNHIYQLFSLITSIEILAVVACKLGRKRIYIDDTNQVKPEGYDSIPREIPDPKAKKPDHWDEEEDGIWRPPKVPNPAYKGPWKRKKVKNPNYKGKWKTLWIDNPEFEDDPDLYVLRPTKYVGIEIWQVKAGSVFDNILICDDPDYAKKVIEEVFVHREAEKEAFEEAGKVRKAREEEESQRAREEGEKRRRDRDTGTDIETHVLELDMRCAFPF</sequence>
<evidence type="ECO:0000256" key="4">
    <source>
        <dbReference type="ARBA" id="ARBA00022729"/>
    </source>
</evidence>
<evidence type="ECO:0000313" key="14">
    <source>
        <dbReference type="Proteomes" id="UP000224567"/>
    </source>
</evidence>
<evidence type="ECO:0000256" key="5">
    <source>
        <dbReference type="ARBA" id="ARBA00022734"/>
    </source>
</evidence>
<evidence type="ECO:0000256" key="3">
    <source>
        <dbReference type="ARBA" id="ARBA00022723"/>
    </source>
</evidence>
<dbReference type="GO" id="GO:0030246">
    <property type="term" value="F:carbohydrate binding"/>
    <property type="evidence" value="ECO:0007669"/>
    <property type="project" value="UniProtKB-KW"/>
</dbReference>
<dbReference type="AlphaFoldDB" id="A0A2G2WVI6"/>
<dbReference type="PANTHER" id="PTHR11073:SF45">
    <property type="entry name" value="CALRETICULIN-3"/>
    <property type="match status" value="1"/>
</dbReference>
<dbReference type="Gene3D" id="2.60.120.200">
    <property type="match status" value="1"/>
</dbReference>
<comment type="similarity">
    <text evidence="2 11">Belongs to the calreticulin family.</text>
</comment>
<keyword evidence="5" id="KW-0430">Lectin</keyword>
<protein>
    <submittedName>
        <fullName evidence="13">Calreticulin</fullName>
    </submittedName>
</protein>
<dbReference type="GO" id="GO:0036503">
    <property type="term" value="P:ERAD pathway"/>
    <property type="evidence" value="ECO:0007669"/>
    <property type="project" value="TreeGrafter"/>
</dbReference>
<comment type="subcellular location">
    <subcellularLocation>
        <location evidence="1">Endoplasmic reticulum lumen</location>
    </subcellularLocation>
</comment>
<dbReference type="PRINTS" id="PR00626">
    <property type="entry name" value="CALRETICULIN"/>
</dbReference>
<dbReference type="GO" id="GO:0005788">
    <property type="term" value="C:endoplasmic reticulum lumen"/>
    <property type="evidence" value="ECO:0007669"/>
    <property type="project" value="UniProtKB-SubCell"/>
</dbReference>
<evidence type="ECO:0000256" key="10">
    <source>
        <dbReference type="ARBA" id="ARBA00023186"/>
    </source>
</evidence>
<evidence type="ECO:0000256" key="6">
    <source>
        <dbReference type="ARBA" id="ARBA00022737"/>
    </source>
</evidence>
<dbReference type="GO" id="GO:0051082">
    <property type="term" value="F:unfolded protein binding"/>
    <property type="evidence" value="ECO:0007669"/>
    <property type="project" value="InterPro"/>
</dbReference>
<feature type="region of interest" description="Disordered" evidence="12">
    <location>
        <begin position="180"/>
        <end position="210"/>
    </location>
</feature>
<evidence type="ECO:0000256" key="12">
    <source>
        <dbReference type="SAM" id="MobiDB-lite"/>
    </source>
</evidence>
<dbReference type="FunFam" id="2.10.250.10:FF:000002">
    <property type="entry name" value="Calreticulin"/>
    <property type="match status" value="1"/>
</dbReference>
<reference evidence="13 14" key="1">
    <citation type="journal article" date="2017" name="Genome Biol.">
        <title>New reference genome sequences of hot pepper reveal the massive evolution of plant disease-resistance genes by retroduplication.</title>
        <authorList>
            <person name="Kim S."/>
            <person name="Park J."/>
            <person name="Yeom S.I."/>
            <person name="Kim Y.M."/>
            <person name="Seo E."/>
            <person name="Kim K.T."/>
            <person name="Kim M.S."/>
            <person name="Lee J.M."/>
            <person name="Cheong K."/>
            <person name="Shin H.S."/>
            <person name="Kim S.B."/>
            <person name="Han K."/>
            <person name="Lee J."/>
            <person name="Park M."/>
            <person name="Lee H.A."/>
            <person name="Lee H.Y."/>
            <person name="Lee Y."/>
            <person name="Oh S."/>
            <person name="Lee J.H."/>
            <person name="Choi E."/>
            <person name="Choi E."/>
            <person name="Lee S.E."/>
            <person name="Jeon J."/>
            <person name="Kim H."/>
            <person name="Choi G."/>
            <person name="Song H."/>
            <person name="Lee J."/>
            <person name="Lee S.C."/>
            <person name="Kwon J.K."/>
            <person name="Lee H.Y."/>
            <person name="Koo N."/>
            <person name="Hong Y."/>
            <person name="Kim R.W."/>
            <person name="Kang W.H."/>
            <person name="Huh J.H."/>
            <person name="Kang B.C."/>
            <person name="Yang T.J."/>
            <person name="Lee Y.H."/>
            <person name="Bennetzen J.L."/>
            <person name="Choi D."/>
        </authorList>
    </citation>
    <scope>NUCLEOTIDE SEQUENCE [LARGE SCALE GENOMIC DNA]</scope>
    <source>
        <strain evidence="14">cv. PBC81</strain>
    </source>
</reference>
<dbReference type="GO" id="GO:0005509">
    <property type="term" value="F:calcium ion binding"/>
    <property type="evidence" value="ECO:0007669"/>
    <property type="project" value="InterPro"/>
</dbReference>
<dbReference type="Gene3D" id="2.10.250.10">
    <property type="entry name" value="Calreticulin/calnexin, P domain"/>
    <property type="match status" value="1"/>
</dbReference>
<evidence type="ECO:0000313" key="13">
    <source>
        <dbReference type="EMBL" id="PHT49189.1"/>
    </source>
</evidence>
<dbReference type="OrthoDB" id="1938156at2759"/>
<evidence type="ECO:0000256" key="2">
    <source>
        <dbReference type="ARBA" id="ARBA00010983"/>
    </source>
</evidence>
<evidence type="ECO:0000256" key="9">
    <source>
        <dbReference type="ARBA" id="ARBA00022837"/>
    </source>
</evidence>
<feature type="compositionally biased region" description="Basic and acidic residues" evidence="12">
    <location>
        <begin position="58"/>
        <end position="72"/>
    </location>
</feature>
<dbReference type="SUPFAM" id="SSF63887">
    <property type="entry name" value="P-domain of calnexin/calreticulin"/>
    <property type="match status" value="1"/>
</dbReference>
<evidence type="ECO:0000256" key="1">
    <source>
        <dbReference type="ARBA" id="ARBA00004319"/>
    </source>
</evidence>
<keyword evidence="3" id="KW-0479">Metal-binding</keyword>
<dbReference type="EMBL" id="MLFT02000005">
    <property type="protein sequence ID" value="PHT49189.1"/>
    <property type="molecule type" value="Genomic_DNA"/>
</dbReference>
<dbReference type="InterPro" id="IPR009033">
    <property type="entry name" value="Calreticulin/calnexin_P_dom_sf"/>
</dbReference>
<dbReference type="STRING" id="33114.A0A2G2WVI6"/>
<dbReference type="Proteomes" id="UP000224567">
    <property type="component" value="Unassembled WGS sequence"/>
</dbReference>
<dbReference type="PANTHER" id="PTHR11073">
    <property type="entry name" value="CALRETICULIN AND CALNEXIN"/>
    <property type="match status" value="1"/>
</dbReference>